<dbReference type="AlphaFoldDB" id="A0A1A7NQD2"/>
<dbReference type="InterPro" id="IPR013785">
    <property type="entry name" value="Aldolase_TIM"/>
</dbReference>
<keyword evidence="4" id="KW-0456">Lyase</keyword>
<evidence type="ECO:0000313" key="8">
    <source>
        <dbReference type="Proteomes" id="UP000243168"/>
    </source>
</evidence>
<dbReference type="NCBIfam" id="NF006600">
    <property type="entry name" value="PRK09140.1"/>
    <property type="match status" value="1"/>
</dbReference>
<comment type="similarity">
    <text evidence="2">Belongs to the KHG/KDPG aldolase family.</text>
</comment>
<dbReference type="PATRIC" id="fig|505345.7.peg.1352"/>
<comment type="pathway">
    <text evidence="1">Carbohydrate acid metabolism.</text>
</comment>
<dbReference type="OrthoDB" id="8590323at2"/>
<protein>
    <submittedName>
        <fullName evidence="6">2-dehydro-3-deoxy-6-phosphogalactonate aldolase</fullName>
    </submittedName>
</protein>
<proteinExistence type="inferred from homology"/>
<dbReference type="EMBL" id="JTJS01000041">
    <property type="protein sequence ID" value="OBX09757.1"/>
    <property type="molecule type" value="Genomic_DNA"/>
</dbReference>
<comment type="caution">
    <text evidence="6">The sequence shown here is derived from an EMBL/GenBank/DDBJ whole genome shotgun (WGS) entry which is preliminary data.</text>
</comment>
<reference evidence="8 9" key="1">
    <citation type="submission" date="2014-11" db="EMBL/GenBank/DDBJ databases">
        <title>Pan-genome of Gallibacterium spp.</title>
        <authorList>
            <person name="Kudirkiene E."/>
            <person name="Bojesen A.M."/>
        </authorList>
    </citation>
    <scope>NUCLEOTIDE SEQUENCE [LARGE SCALE GENOMIC DNA]</scope>
    <source>
        <strain evidence="6 9">F151</strain>
        <strain evidence="7 8">F298</strain>
    </source>
</reference>
<dbReference type="EMBL" id="JTJM01000030">
    <property type="protein sequence ID" value="OBW91731.1"/>
    <property type="molecule type" value="Genomic_DNA"/>
</dbReference>
<dbReference type="SUPFAM" id="SSF51569">
    <property type="entry name" value="Aldolase"/>
    <property type="match status" value="1"/>
</dbReference>
<evidence type="ECO:0000313" key="7">
    <source>
        <dbReference type="EMBL" id="OBX09757.1"/>
    </source>
</evidence>
<dbReference type="Proteomes" id="UP000243558">
    <property type="component" value="Unassembled WGS sequence"/>
</dbReference>
<dbReference type="Pfam" id="PF01081">
    <property type="entry name" value="Aldolase"/>
    <property type="match status" value="1"/>
</dbReference>
<evidence type="ECO:0000313" key="6">
    <source>
        <dbReference type="EMBL" id="OBW91731.1"/>
    </source>
</evidence>
<sequence length="210" mass="22467">MSIENISGKCPLIAILRGIKTEEAEQYVSHLIELGYYFIEVPLNSPNAIGTIRLLQEKFGDRCCIGAGTVTDVELLKQVLATGVKLIVTPNVDPEVIKLAKASGCLIFVGVMTPTEAFLAINSGATKIKIFPAELVGPTGFKAILSVLPKEVSCFPVGGIKADKAQMQSYVSLGAKGFGLGNALYSAGISLEEFINNATKFKQAWDEIEQ</sequence>
<name>A0A1A7NQD2_9PAST</name>
<dbReference type="InterPro" id="IPR000887">
    <property type="entry name" value="Aldlse_KDPG_KHG"/>
</dbReference>
<accession>A0A1A7NQD2</accession>
<dbReference type="CDD" id="cd00452">
    <property type="entry name" value="KDPG_aldolase"/>
    <property type="match status" value="1"/>
</dbReference>
<evidence type="ECO:0000256" key="1">
    <source>
        <dbReference type="ARBA" id="ARBA00004761"/>
    </source>
</evidence>
<evidence type="ECO:0000256" key="2">
    <source>
        <dbReference type="ARBA" id="ARBA00006906"/>
    </source>
</evidence>
<keyword evidence="9" id="KW-1185">Reference proteome</keyword>
<dbReference type="GO" id="GO:0016829">
    <property type="term" value="F:lyase activity"/>
    <property type="evidence" value="ECO:0007669"/>
    <property type="project" value="UniProtKB-KW"/>
</dbReference>
<keyword evidence="5" id="KW-0119">Carbohydrate metabolism</keyword>
<evidence type="ECO:0000256" key="3">
    <source>
        <dbReference type="ARBA" id="ARBA00011233"/>
    </source>
</evidence>
<dbReference type="Proteomes" id="UP000243168">
    <property type="component" value="Unassembled WGS sequence"/>
</dbReference>
<organism evidence="6 9">
    <name type="scientific">Gallibacterium genomosp. 3</name>
    <dbReference type="NCBI Taxonomy" id="505345"/>
    <lineage>
        <taxon>Bacteria</taxon>
        <taxon>Pseudomonadati</taxon>
        <taxon>Pseudomonadota</taxon>
        <taxon>Gammaproteobacteria</taxon>
        <taxon>Pasteurellales</taxon>
        <taxon>Pasteurellaceae</taxon>
        <taxon>Gallibacterium</taxon>
    </lineage>
</organism>
<evidence type="ECO:0000256" key="4">
    <source>
        <dbReference type="ARBA" id="ARBA00023239"/>
    </source>
</evidence>
<comment type="subunit">
    <text evidence="3">Homotrimer.</text>
</comment>
<dbReference type="RefSeq" id="WP_065234376.1">
    <property type="nucleotide sequence ID" value="NZ_JTJM01000030.1"/>
</dbReference>
<dbReference type="PANTHER" id="PTHR30246">
    <property type="entry name" value="2-KETO-3-DEOXY-6-PHOSPHOGLUCONATE ALDOLASE"/>
    <property type="match status" value="1"/>
</dbReference>
<evidence type="ECO:0000256" key="5">
    <source>
        <dbReference type="ARBA" id="ARBA00023277"/>
    </source>
</evidence>
<dbReference type="Gene3D" id="3.20.20.70">
    <property type="entry name" value="Aldolase class I"/>
    <property type="match status" value="1"/>
</dbReference>
<evidence type="ECO:0000313" key="9">
    <source>
        <dbReference type="Proteomes" id="UP000243558"/>
    </source>
</evidence>
<dbReference type="PANTHER" id="PTHR30246:SF1">
    <property type="entry name" value="2-DEHYDRO-3-DEOXY-6-PHOSPHOGALACTONATE ALDOLASE-RELATED"/>
    <property type="match status" value="1"/>
</dbReference>
<gene>
    <name evidence="6" type="ORF">QV01_06850</name>
    <name evidence="7" type="ORF">QV07_04750</name>
</gene>